<dbReference type="Proteomes" id="UP000271889">
    <property type="component" value="Unassembled WGS sequence"/>
</dbReference>
<accession>A0A3P6S161</accession>
<protein>
    <submittedName>
        <fullName evidence="1">Uncharacterized protein</fullName>
    </submittedName>
</protein>
<dbReference type="EMBL" id="UYRV01002648">
    <property type="protein sequence ID" value="VDK49041.1"/>
    <property type="molecule type" value="Genomic_DNA"/>
</dbReference>
<dbReference type="AlphaFoldDB" id="A0A3P6S161"/>
<proteinExistence type="predicted"/>
<dbReference type="OrthoDB" id="5199543at2759"/>
<sequence>MELFVQRKKRVQEVHENGPFAKERKAREEVRAAIPLHSLDHVQTFLKIVREEENVMGELQRLNFTTKFPLHDYKLIQIPRAMLKDVTEGQK</sequence>
<keyword evidence="2" id="KW-1185">Reference proteome</keyword>
<organism evidence="1 2">
    <name type="scientific">Cylicostephanus goldi</name>
    <name type="common">Nematode worm</name>
    <dbReference type="NCBI Taxonomy" id="71465"/>
    <lineage>
        <taxon>Eukaryota</taxon>
        <taxon>Metazoa</taxon>
        <taxon>Ecdysozoa</taxon>
        <taxon>Nematoda</taxon>
        <taxon>Chromadorea</taxon>
        <taxon>Rhabditida</taxon>
        <taxon>Rhabditina</taxon>
        <taxon>Rhabditomorpha</taxon>
        <taxon>Strongyloidea</taxon>
        <taxon>Strongylidae</taxon>
        <taxon>Cylicostephanus</taxon>
    </lineage>
</organism>
<gene>
    <name evidence="1" type="ORF">CGOC_LOCUS1429</name>
</gene>
<evidence type="ECO:0000313" key="2">
    <source>
        <dbReference type="Proteomes" id="UP000271889"/>
    </source>
</evidence>
<reference evidence="1 2" key="1">
    <citation type="submission" date="2018-11" db="EMBL/GenBank/DDBJ databases">
        <authorList>
            <consortium name="Pathogen Informatics"/>
        </authorList>
    </citation>
    <scope>NUCLEOTIDE SEQUENCE [LARGE SCALE GENOMIC DNA]</scope>
</reference>
<name>A0A3P6S161_CYLGO</name>
<evidence type="ECO:0000313" key="1">
    <source>
        <dbReference type="EMBL" id="VDK49041.1"/>
    </source>
</evidence>